<dbReference type="GO" id="GO:1990756">
    <property type="term" value="F:ubiquitin-like ligase-substrate adaptor activity"/>
    <property type="evidence" value="ECO:0007669"/>
    <property type="project" value="TreeGrafter"/>
</dbReference>
<gene>
    <name evidence="1" type="ORF">O0I10_012377</name>
</gene>
<keyword evidence="2" id="KW-1185">Reference proteome</keyword>
<evidence type="ECO:0000313" key="1">
    <source>
        <dbReference type="EMBL" id="KAJ8652007.1"/>
    </source>
</evidence>
<dbReference type="GO" id="GO:0005634">
    <property type="term" value="C:nucleus"/>
    <property type="evidence" value="ECO:0007669"/>
    <property type="project" value="TreeGrafter"/>
</dbReference>
<proteinExistence type="predicted"/>
<comment type="caution">
    <text evidence="1">The sequence shown here is derived from an EMBL/GenBank/DDBJ whole genome shotgun (WGS) entry which is preliminary data.</text>
</comment>
<dbReference type="GO" id="GO:0031461">
    <property type="term" value="C:cullin-RING ubiquitin ligase complex"/>
    <property type="evidence" value="ECO:0007669"/>
    <property type="project" value="TreeGrafter"/>
</dbReference>
<dbReference type="EMBL" id="JARTCD010000124">
    <property type="protein sequence ID" value="KAJ8652007.1"/>
    <property type="molecule type" value="Genomic_DNA"/>
</dbReference>
<reference evidence="1 2" key="1">
    <citation type="submission" date="2023-03" db="EMBL/GenBank/DDBJ databases">
        <title>Genome sequence of Lichtheimia ornata CBS 291.66.</title>
        <authorList>
            <person name="Mohabir J.T."/>
            <person name="Shea T.P."/>
            <person name="Kurbessoian T."/>
            <person name="Berby B."/>
            <person name="Fontaine J."/>
            <person name="Livny J."/>
            <person name="Gnirke A."/>
            <person name="Stajich J.E."/>
            <person name="Cuomo C.A."/>
        </authorList>
    </citation>
    <scope>NUCLEOTIDE SEQUENCE [LARGE SCALE GENOMIC DNA]</scope>
    <source>
        <strain evidence="1">CBS 291.66</strain>
    </source>
</reference>
<accession>A0AAD7UST2</accession>
<dbReference type="GO" id="GO:0031625">
    <property type="term" value="F:ubiquitin protein ligase binding"/>
    <property type="evidence" value="ECO:0007669"/>
    <property type="project" value="TreeGrafter"/>
</dbReference>
<evidence type="ECO:0000313" key="2">
    <source>
        <dbReference type="Proteomes" id="UP001234581"/>
    </source>
</evidence>
<dbReference type="AlphaFoldDB" id="A0AAD7UST2"/>
<dbReference type="Pfam" id="PF09737">
    <property type="entry name" value="Det1"/>
    <property type="match status" value="1"/>
</dbReference>
<sequence length="610" mass="70706">MALKREPSRVRYAVSLVAVAVLDHLWNVTGSVKFLCLPLFPSSNLFMSCMMDQLQQQKLAASSKTLYHELKAREYGLRRHDRDGGVQRLYEFVTPNKTYHDVSIDGVCFHIRRFTDDGKYLVCFPETLDGIAVYWFDLYPSSIPAISNGDNIFNHYFTLKYHRTYQMEYDHYLCDDFLLIINENKHLVFVSSSLTTITNGTPQFHEAHYMQSLLAVFNYTFYVADIETGELISSYSFPQECIPLGDQNGASLHDDLLAVILVLSQDICILRVCPQGTLTPIQRISQQLEPIMDDPITTMRYHPTLYDRWMTASEVESMQHSGIQQGDYQQSASHVDYLEQHHVLPYSGFMNALLRWLLIQAKEGGPLGLPYFYSRFKWYESLQLWRMQFMDDSTLLIKLVSHKSLTLLYEQETTWKDTYTLFVIFDFTESRILDAFDNSSTKVARTIFSNESRMEHVARMSDIFSSTIMVDETTAYERLKRAISSWQEKEDTGAAMMKLSLLLPTPPMSQPECPYFDRGVFSYSSGASGHGWWEPQVRKIRFFSRRSGKLAFEIGAKEYKEEENDTIEEEEDESTMMLVIPHPQLPFMITRHRTLSLLDLVTNFHVYNPA</sequence>
<dbReference type="RefSeq" id="XP_058336921.1">
    <property type="nucleotide sequence ID" value="XM_058492309.1"/>
</dbReference>
<protein>
    <submittedName>
        <fullName evidence="1">Uncharacterized protein</fullName>
    </submittedName>
</protein>
<dbReference type="Proteomes" id="UP001234581">
    <property type="component" value="Unassembled WGS sequence"/>
</dbReference>
<dbReference type="PANTHER" id="PTHR13374:SF3">
    <property type="entry name" value="DET1 HOMOLOG"/>
    <property type="match status" value="1"/>
</dbReference>
<dbReference type="GeneID" id="83219751"/>
<dbReference type="InterPro" id="IPR019138">
    <property type="entry name" value="De-etiolated_protein_1_Det1"/>
</dbReference>
<organism evidence="1 2">
    <name type="scientific">Lichtheimia ornata</name>
    <dbReference type="NCBI Taxonomy" id="688661"/>
    <lineage>
        <taxon>Eukaryota</taxon>
        <taxon>Fungi</taxon>
        <taxon>Fungi incertae sedis</taxon>
        <taxon>Mucoromycota</taxon>
        <taxon>Mucoromycotina</taxon>
        <taxon>Mucoromycetes</taxon>
        <taxon>Mucorales</taxon>
        <taxon>Lichtheimiaceae</taxon>
        <taxon>Lichtheimia</taxon>
    </lineage>
</organism>
<dbReference type="GO" id="GO:0032436">
    <property type="term" value="P:positive regulation of proteasomal ubiquitin-dependent protein catabolic process"/>
    <property type="evidence" value="ECO:0007669"/>
    <property type="project" value="TreeGrafter"/>
</dbReference>
<name>A0AAD7UST2_9FUNG</name>
<dbReference type="GO" id="GO:0016567">
    <property type="term" value="P:protein ubiquitination"/>
    <property type="evidence" value="ECO:0007669"/>
    <property type="project" value="TreeGrafter"/>
</dbReference>
<dbReference type="PANTHER" id="PTHR13374">
    <property type="entry name" value="DET1 HOMOLOG DE-ETIOLATED-1 HOMOLOG"/>
    <property type="match status" value="1"/>
</dbReference>